<gene>
    <name evidence="1" type="ORF">PUN28_017683</name>
</gene>
<protein>
    <recommendedName>
        <fullName evidence="3">Ribosomal protein L20</fullName>
    </recommendedName>
</protein>
<organism evidence="1 2">
    <name type="scientific">Cardiocondyla obscurior</name>
    <dbReference type="NCBI Taxonomy" id="286306"/>
    <lineage>
        <taxon>Eukaryota</taxon>
        <taxon>Metazoa</taxon>
        <taxon>Ecdysozoa</taxon>
        <taxon>Arthropoda</taxon>
        <taxon>Hexapoda</taxon>
        <taxon>Insecta</taxon>
        <taxon>Pterygota</taxon>
        <taxon>Neoptera</taxon>
        <taxon>Endopterygota</taxon>
        <taxon>Hymenoptera</taxon>
        <taxon>Apocrita</taxon>
        <taxon>Aculeata</taxon>
        <taxon>Formicoidea</taxon>
        <taxon>Formicidae</taxon>
        <taxon>Myrmicinae</taxon>
        <taxon>Cardiocondyla</taxon>
    </lineage>
</organism>
<dbReference type="Proteomes" id="UP001430953">
    <property type="component" value="Unassembled WGS sequence"/>
</dbReference>
<accession>A0AAW2EMG8</accession>
<reference evidence="1 2" key="1">
    <citation type="submission" date="2023-03" db="EMBL/GenBank/DDBJ databases">
        <title>High recombination rates correlate with genetic variation in Cardiocondyla obscurior ants.</title>
        <authorList>
            <person name="Errbii M."/>
        </authorList>
    </citation>
    <scope>NUCLEOTIDE SEQUENCE [LARGE SCALE GENOMIC DNA]</scope>
    <source>
        <strain evidence="1">Alpha-2009</strain>
        <tissue evidence="1">Whole body</tissue>
    </source>
</reference>
<evidence type="ECO:0000313" key="2">
    <source>
        <dbReference type="Proteomes" id="UP001430953"/>
    </source>
</evidence>
<comment type="caution">
    <text evidence="1">The sequence shown here is derived from an EMBL/GenBank/DDBJ whole genome shotgun (WGS) entry which is preliminary data.</text>
</comment>
<name>A0AAW2EMG8_9HYME</name>
<dbReference type="EMBL" id="JADYXP020000021">
    <property type="protein sequence ID" value="KAL0103579.1"/>
    <property type="molecule type" value="Genomic_DNA"/>
</dbReference>
<keyword evidence="2" id="KW-1185">Reference proteome</keyword>
<dbReference type="AlphaFoldDB" id="A0AAW2EMG8"/>
<sequence length="128" mass="15701">MFFVAQGFRIRLNETTAGKRIRDFSLERWLLKNSREFRIRYFVGRFTAARRSFVKAKYRSTESYLRSSRVANLVRRREGFFYSARAFHEHHLNYVYLLTARRNLIFRKENVLNKINFYMFSSYKRLAM</sequence>
<proteinExistence type="predicted"/>
<evidence type="ECO:0008006" key="3">
    <source>
        <dbReference type="Google" id="ProtNLM"/>
    </source>
</evidence>
<evidence type="ECO:0000313" key="1">
    <source>
        <dbReference type="EMBL" id="KAL0103579.1"/>
    </source>
</evidence>